<reference evidence="2 3" key="1">
    <citation type="submission" date="2020-08" db="EMBL/GenBank/DDBJ databases">
        <title>Genomic Encyclopedia of Type Strains, Phase IV (KMG-IV): sequencing the most valuable type-strain genomes for metagenomic binning, comparative biology and taxonomic classification.</title>
        <authorList>
            <person name="Goeker M."/>
        </authorList>
    </citation>
    <scope>NUCLEOTIDE SEQUENCE [LARGE SCALE GENOMIC DNA]</scope>
    <source>
        <strain evidence="2 3">DSM 45385</strain>
    </source>
</reference>
<dbReference type="Proteomes" id="UP000568380">
    <property type="component" value="Unassembled WGS sequence"/>
</dbReference>
<organism evidence="2 3">
    <name type="scientific">Nonomuraea endophytica</name>
    <dbReference type="NCBI Taxonomy" id="714136"/>
    <lineage>
        <taxon>Bacteria</taxon>
        <taxon>Bacillati</taxon>
        <taxon>Actinomycetota</taxon>
        <taxon>Actinomycetes</taxon>
        <taxon>Streptosporangiales</taxon>
        <taxon>Streptosporangiaceae</taxon>
        <taxon>Nonomuraea</taxon>
    </lineage>
</organism>
<dbReference type="AlphaFoldDB" id="A0A7W8EM52"/>
<feature type="transmembrane region" description="Helical" evidence="1">
    <location>
        <begin position="60"/>
        <end position="87"/>
    </location>
</feature>
<protein>
    <submittedName>
        <fullName evidence="2">Uncharacterized protein</fullName>
    </submittedName>
</protein>
<evidence type="ECO:0000313" key="2">
    <source>
        <dbReference type="EMBL" id="MBB5083592.1"/>
    </source>
</evidence>
<dbReference type="RefSeq" id="WP_184972850.1">
    <property type="nucleotide sequence ID" value="NZ_JACHIN010000018.1"/>
</dbReference>
<keyword evidence="1" id="KW-0812">Transmembrane</keyword>
<comment type="caution">
    <text evidence="2">The sequence shown here is derived from an EMBL/GenBank/DDBJ whole genome shotgun (WGS) entry which is preliminary data.</text>
</comment>
<gene>
    <name evidence="2" type="ORF">HNR40_009097</name>
</gene>
<proteinExistence type="predicted"/>
<evidence type="ECO:0000256" key="1">
    <source>
        <dbReference type="SAM" id="Phobius"/>
    </source>
</evidence>
<feature type="transmembrane region" description="Helical" evidence="1">
    <location>
        <begin position="143"/>
        <end position="161"/>
    </location>
</feature>
<evidence type="ECO:0000313" key="3">
    <source>
        <dbReference type="Proteomes" id="UP000568380"/>
    </source>
</evidence>
<dbReference type="EMBL" id="JACHIN010000018">
    <property type="protein sequence ID" value="MBB5083592.1"/>
    <property type="molecule type" value="Genomic_DNA"/>
</dbReference>
<keyword evidence="1" id="KW-1133">Transmembrane helix</keyword>
<keyword evidence="1" id="KW-0472">Membrane</keyword>
<feature type="transmembrane region" description="Helical" evidence="1">
    <location>
        <begin position="16"/>
        <end position="39"/>
    </location>
</feature>
<feature type="transmembrane region" description="Helical" evidence="1">
    <location>
        <begin position="173"/>
        <end position="193"/>
    </location>
</feature>
<keyword evidence="3" id="KW-1185">Reference proteome</keyword>
<sequence>MTADPPEAERPRPLDVVALITLLVATGAAILIYMGWAYLDGYLRPFSLKPTDLNYRPDEYALYGLNLFSPAYLPWMTAVPLALVMVAHRQDLLPLVPARLRAAGGAVRSHRVLRRLGHSVAVGAVITVAAMVLAAAALSGRAISTYLLLAPAIVGPLLLTWPSRGTPLGRVAFAMAAAVSIFCLLWAAAVYALQRGTHMAWSVMERPADQPQVALYSADTLAVNALNVGRETFGQGAFKYRYTGLRLLLVRGETYYLIPAIPRADWAKGHGRTFVFKEEDDIRLEILPGSRQS</sequence>
<name>A0A7W8EM52_9ACTN</name>
<feature type="transmembrane region" description="Helical" evidence="1">
    <location>
        <begin position="116"/>
        <end position="136"/>
    </location>
</feature>
<accession>A0A7W8EM52</accession>